<protein>
    <submittedName>
        <fullName evidence="5">Transcriptional regulator</fullName>
    </submittedName>
</protein>
<dbReference type="OrthoDB" id="9799175at2"/>
<evidence type="ECO:0000313" key="5">
    <source>
        <dbReference type="EMBL" id="OAN44119.1"/>
    </source>
</evidence>
<evidence type="ECO:0000256" key="1">
    <source>
        <dbReference type="ARBA" id="ARBA00023015"/>
    </source>
</evidence>
<dbReference type="PROSITE" id="PS50987">
    <property type="entry name" value="HTH_ARSR_2"/>
    <property type="match status" value="1"/>
</dbReference>
<dbReference type="PANTHER" id="PTHR33154">
    <property type="entry name" value="TRANSCRIPTIONAL REGULATOR, ARSR FAMILY"/>
    <property type="match status" value="1"/>
</dbReference>
<dbReference type="SMART" id="SM00418">
    <property type="entry name" value="HTH_ARSR"/>
    <property type="match status" value="1"/>
</dbReference>
<dbReference type="InterPro" id="IPR001845">
    <property type="entry name" value="HTH_ArsR_DNA-bd_dom"/>
</dbReference>
<comment type="caution">
    <text evidence="5">The sequence shown here is derived from an EMBL/GenBank/DDBJ whole genome shotgun (WGS) entry which is preliminary data.</text>
</comment>
<dbReference type="Pfam" id="PF12840">
    <property type="entry name" value="HTH_20"/>
    <property type="match status" value="1"/>
</dbReference>
<keyword evidence="6" id="KW-1185">Reference proteome</keyword>
<keyword evidence="1" id="KW-0805">Transcription regulation</keyword>
<dbReference type="AlphaFoldDB" id="A0A178M5S7"/>
<name>A0A178M5S7_9CHLR</name>
<evidence type="ECO:0000259" key="4">
    <source>
        <dbReference type="PROSITE" id="PS50987"/>
    </source>
</evidence>
<dbReference type="Proteomes" id="UP000078287">
    <property type="component" value="Unassembled WGS sequence"/>
</dbReference>
<proteinExistence type="predicted"/>
<dbReference type="NCBIfam" id="NF033789">
    <property type="entry name" value="repress_SdpR"/>
    <property type="match status" value="1"/>
</dbReference>
<keyword evidence="3" id="KW-0804">Transcription</keyword>
<dbReference type="PANTHER" id="PTHR33154:SF33">
    <property type="entry name" value="TRANSCRIPTIONAL REPRESSOR SDPR"/>
    <property type="match status" value="1"/>
</dbReference>
<dbReference type="PRINTS" id="PR00778">
    <property type="entry name" value="HTHARSR"/>
</dbReference>
<keyword evidence="2" id="KW-0238">DNA-binding</keyword>
<dbReference type="InterPro" id="IPR036388">
    <property type="entry name" value="WH-like_DNA-bd_sf"/>
</dbReference>
<dbReference type="STRING" id="1707952.A6A03_02935"/>
<dbReference type="InterPro" id="IPR047796">
    <property type="entry name" value="SdpR-like_repress"/>
</dbReference>
<evidence type="ECO:0000256" key="3">
    <source>
        <dbReference type="ARBA" id="ARBA00023163"/>
    </source>
</evidence>
<dbReference type="CDD" id="cd00090">
    <property type="entry name" value="HTH_ARSR"/>
    <property type="match status" value="1"/>
</dbReference>
<dbReference type="Gene3D" id="1.10.10.10">
    <property type="entry name" value="Winged helix-like DNA-binding domain superfamily/Winged helix DNA-binding domain"/>
    <property type="match status" value="1"/>
</dbReference>
<dbReference type="InterPro" id="IPR051081">
    <property type="entry name" value="HTH_MetalResp_TranReg"/>
</dbReference>
<feature type="domain" description="HTH arsR-type" evidence="4">
    <location>
        <begin position="1"/>
        <end position="91"/>
    </location>
</feature>
<reference evidence="5 6" key="1">
    <citation type="submission" date="2016-04" db="EMBL/GenBank/DDBJ databases">
        <title>Chloroflexus islandicus sp. nov., a thermophilic filamentous anoxygenic phototrophic bacterium from geyser Strokkur (Iceland).</title>
        <authorList>
            <person name="Gaisin V.A."/>
            <person name="Kalashnikov A.M."/>
            <person name="Sukhacheva M.V."/>
            <person name="Grouzdev D.S."/>
            <person name="Ivanov T.M."/>
            <person name="Kuznetsov B."/>
            <person name="Gorlenko V.M."/>
        </authorList>
    </citation>
    <scope>NUCLEOTIDE SEQUENCE [LARGE SCALE GENOMIC DNA]</scope>
    <source>
        <strain evidence="6">isl-2</strain>
    </source>
</reference>
<evidence type="ECO:0000313" key="6">
    <source>
        <dbReference type="Proteomes" id="UP000078287"/>
    </source>
</evidence>
<dbReference type="NCBIfam" id="NF033788">
    <property type="entry name" value="HTH_metalloreg"/>
    <property type="match status" value="1"/>
</dbReference>
<evidence type="ECO:0000256" key="2">
    <source>
        <dbReference type="ARBA" id="ARBA00023125"/>
    </source>
</evidence>
<gene>
    <name evidence="5" type="ORF">A6A03_02935</name>
</gene>
<dbReference type="GO" id="GO:0003700">
    <property type="term" value="F:DNA-binding transcription factor activity"/>
    <property type="evidence" value="ECO:0007669"/>
    <property type="project" value="InterPro"/>
</dbReference>
<dbReference type="RefSeq" id="WP_066789612.1">
    <property type="nucleotide sequence ID" value="NZ_LWQS01000071.1"/>
</dbReference>
<organism evidence="5 6">
    <name type="scientific">Chloroflexus islandicus</name>
    <dbReference type="NCBI Taxonomy" id="1707952"/>
    <lineage>
        <taxon>Bacteria</taxon>
        <taxon>Bacillati</taxon>
        <taxon>Chloroflexota</taxon>
        <taxon>Chloroflexia</taxon>
        <taxon>Chloroflexales</taxon>
        <taxon>Chloroflexineae</taxon>
        <taxon>Chloroflexaceae</taxon>
        <taxon>Chloroflexus</taxon>
    </lineage>
</organism>
<accession>A0A178M5S7</accession>
<dbReference type="SUPFAM" id="SSF46785">
    <property type="entry name" value="Winged helix' DNA-binding domain"/>
    <property type="match status" value="1"/>
</dbReference>
<dbReference type="InterPro" id="IPR011991">
    <property type="entry name" value="ArsR-like_HTH"/>
</dbReference>
<dbReference type="GO" id="GO:0003677">
    <property type="term" value="F:DNA binding"/>
    <property type="evidence" value="ECO:0007669"/>
    <property type="project" value="UniProtKB-KW"/>
</dbReference>
<sequence>MEQAITRTLHALSDPTRRAILQMLNERDMTAGEIAARFAISAPSVSHHLSVLKAADLVTAERHGQHMIYRLNATVLQEVLSLVMDLFKVGADADTQRKEGGHA</sequence>
<dbReference type="EMBL" id="LWQS01000071">
    <property type="protein sequence ID" value="OAN44119.1"/>
    <property type="molecule type" value="Genomic_DNA"/>
</dbReference>
<dbReference type="InterPro" id="IPR036390">
    <property type="entry name" value="WH_DNA-bd_sf"/>
</dbReference>